<dbReference type="InParanoid" id="G2YY58"/>
<dbReference type="HOGENOM" id="CLU_2687559_0_0_1"/>
<protein>
    <submittedName>
        <fullName evidence="2">Uncharacterized protein</fullName>
    </submittedName>
</protein>
<dbReference type="Proteomes" id="UP000008177">
    <property type="component" value="Unplaced contigs"/>
</dbReference>
<gene>
    <name evidence="2" type="ORF">BofuT4_P143640.1</name>
</gene>
<sequence length="74" mass="8400">MQPFWLLILYQALCCGCRQTHCVGPESTGEIVNVVNTMNEYMQTDTFPNSSKGGLNLQSNDYRRTTGASFREYI</sequence>
<organism evidence="2 3">
    <name type="scientific">Botryotinia fuckeliana (strain T4)</name>
    <name type="common">Noble rot fungus</name>
    <name type="synonym">Botrytis cinerea</name>
    <dbReference type="NCBI Taxonomy" id="999810"/>
    <lineage>
        <taxon>Eukaryota</taxon>
        <taxon>Fungi</taxon>
        <taxon>Dikarya</taxon>
        <taxon>Ascomycota</taxon>
        <taxon>Pezizomycotina</taxon>
        <taxon>Leotiomycetes</taxon>
        <taxon>Helotiales</taxon>
        <taxon>Sclerotiniaceae</taxon>
        <taxon>Botrytis</taxon>
    </lineage>
</organism>
<dbReference type="EMBL" id="FQ790361">
    <property type="protein sequence ID" value="CCD56556.1"/>
    <property type="molecule type" value="Genomic_DNA"/>
</dbReference>
<reference evidence="3" key="1">
    <citation type="journal article" date="2011" name="PLoS Genet.">
        <title>Genomic analysis of the necrotrophic fungal pathogens Sclerotinia sclerotiorum and Botrytis cinerea.</title>
        <authorList>
            <person name="Amselem J."/>
            <person name="Cuomo C.A."/>
            <person name="van Kan J.A."/>
            <person name="Viaud M."/>
            <person name="Benito E.P."/>
            <person name="Couloux A."/>
            <person name="Coutinho P.M."/>
            <person name="de Vries R.P."/>
            <person name="Dyer P.S."/>
            <person name="Fillinger S."/>
            <person name="Fournier E."/>
            <person name="Gout L."/>
            <person name="Hahn M."/>
            <person name="Kohn L."/>
            <person name="Lapalu N."/>
            <person name="Plummer K.M."/>
            <person name="Pradier J.M."/>
            <person name="Quevillon E."/>
            <person name="Sharon A."/>
            <person name="Simon A."/>
            <person name="ten Have A."/>
            <person name="Tudzynski B."/>
            <person name="Tudzynski P."/>
            <person name="Wincker P."/>
            <person name="Andrew M."/>
            <person name="Anthouard V."/>
            <person name="Beever R.E."/>
            <person name="Beffa R."/>
            <person name="Benoit I."/>
            <person name="Bouzid O."/>
            <person name="Brault B."/>
            <person name="Chen Z."/>
            <person name="Choquer M."/>
            <person name="Collemare J."/>
            <person name="Cotton P."/>
            <person name="Danchin E.G."/>
            <person name="Da Silva C."/>
            <person name="Gautier A."/>
            <person name="Giraud C."/>
            <person name="Giraud T."/>
            <person name="Gonzalez C."/>
            <person name="Grossetete S."/>
            <person name="Guldener U."/>
            <person name="Henrissat B."/>
            <person name="Howlett B.J."/>
            <person name="Kodira C."/>
            <person name="Kretschmer M."/>
            <person name="Lappartient A."/>
            <person name="Leroch M."/>
            <person name="Levis C."/>
            <person name="Mauceli E."/>
            <person name="Neuveglise C."/>
            <person name="Oeser B."/>
            <person name="Pearson M."/>
            <person name="Poulain J."/>
            <person name="Poussereau N."/>
            <person name="Quesneville H."/>
            <person name="Rascle C."/>
            <person name="Schumacher J."/>
            <person name="Segurens B."/>
            <person name="Sexton A."/>
            <person name="Silva E."/>
            <person name="Sirven C."/>
            <person name="Soanes D.M."/>
            <person name="Talbot N.J."/>
            <person name="Templeton M."/>
            <person name="Yandava C."/>
            <person name="Yarden O."/>
            <person name="Zeng Q."/>
            <person name="Rollins J.A."/>
            <person name="Lebrun M.H."/>
            <person name="Dickman M."/>
        </authorList>
    </citation>
    <scope>NUCLEOTIDE SEQUENCE [LARGE SCALE GENOMIC DNA]</scope>
    <source>
        <strain evidence="3">T4</strain>
    </source>
</reference>
<keyword evidence="1" id="KW-0732">Signal</keyword>
<name>G2YY58_BOTF4</name>
<accession>G2YY58</accession>
<dbReference type="AlphaFoldDB" id="G2YY58"/>
<evidence type="ECO:0000256" key="1">
    <source>
        <dbReference type="SAM" id="SignalP"/>
    </source>
</evidence>
<feature type="chain" id="PRO_5003441052" evidence="1">
    <location>
        <begin position="23"/>
        <end position="74"/>
    </location>
</feature>
<proteinExistence type="predicted"/>
<feature type="signal peptide" evidence="1">
    <location>
        <begin position="1"/>
        <end position="22"/>
    </location>
</feature>
<evidence type="ECO:0000313" key="3">
    <source>
        <dbReference type="Proteomes" id="UP000008177"/>
    </source>
</evidence>
<evidence type="ECO:0000313" key="2">
    <source>
        <dbReference type="EMBL" id="CCD56556.1"/>
    </source>
</evidence>